<dbReference type="Proteomes" id="UP001151760">
    <property type="component" value="Unassembled WGS sequence"/>
</dbReference>
<dbReference type="Pfam" id="PF06814">
    <property type="entry name" value="GOST_TM"/>
    <property type="match status" value="1"/>
</dbReference>
<evidence type="ECO:0000256" key="1">
    <source>
        <dbReference type="ARBA" id="ARBA00004141"/>
    </source>
</evidence>
<dbReference type="InterPro" id="IPR009637">
    <property type="entry name" value="GPR107/GPR108-like"/>
</dbReference>
<reference evidence="8" key="2">
    <citation type="submission" date="2022-01" db="EMBL/GenBank/DDBJ databases">
        <authorList>
            <person name="Yamashiro T."/>
            <person name="Shiraishi A."/>
            <person name="Satake H."/>
            <person name="Nakayama K."/>
        </authorList>
    </citation>
    <scope>NUCLEOTIDE SEQUENCE</scope>
</reference>
<dbReference type="EMBL" id="BQNB010015028">
    <property type="protein sequence ID" value="GJT35184.1"/>
    <property type="molecule type" value="Genomic_DNA"/>
</dbReference>
<dbReference type="PANTHER" id="PTHR21229">
    <property type="entry name" value="LUNG SEVEN TRANSMEMBRANE RECEPTOR"/>
    <property type="match status" value="1"/>
</dbReference>
<keyword evidence="9" id="KW-1185">Reference proteome</keyword>
<keyword evidence="3" id="KW-0732">Signal</keyword>
<comment type="caution">
    <text evidence="8">The sequence shown here is derived from an EMBL/GenBank/DDBJ whole genome shotgun (WGS) entry which is preliminary data.</text>
</comment>
<protein>
    <submittedName>
        <fullName evidence="8">Transmembrane protein 87A</fullName>
    </submittedName>
</protein>
<feature type="domain" description="GOST seven transmembrane" evidence="7">
    <location>
        <begin position="220"/>
        <end position="308"/>
    </location>
</feature>
<evidence type="ECO:0000256" key="2">
    <source>
        <dbReference type="ARBA" id="ARBA00022692"/>
    </source>
</evidence>
<organism evidence="8 9">
    <name type="scientific">Tanacetum coccineum</name>
    <dbReference type="NCBI Taxonomy" id="301880"/>
    <lineage>
        <taxon>Eukaryota</taxon>
        <taxon>Viridiplantae</taxon>
        <taxon>Streptophyta</taxon>
        <taxon>Embryophyta</taxon>
        <taxon>Tracheophyta</taxon>
        <taxon>Spermatophyta</taxon>
        <taxon>Magnoliopsida</taxon>
        <taxon>eudicotyledons</taxon>
        <taxon>Gunneridae</taxon>
        <taxon>Pentapetalae</taxon>
        <taxon>asterids</taxon>
        <taxon>campanulids</taxon>
        <taxon>Asterales</taxon>
        <taxon>Asteraceae</taxon>
        <taxon>Asteroideae</taxon>
        <taxon>Anthemideae</taxon>
        <taxon>Anthemidinae</taxon>
        <taxon>Tanacetum</taxon>
    </lineage>
</organism>
<evidence type="ECO:0000256" key="6">
    <source>
        <dbReference type="SAM" id="Phobius"/>
    </source>
</evidence>
<name>A0ABQ5DED6_9ASTR</name>
<reference evidence="8" key="1">
    <citation type="journal article" date="2022" name="Int. J. Mol. Sci.">
        <title>Draft Genome of Tanacetum Coccineum: Genomic Comparison of Closely Related Tanacetum-Family Plants.</title>
        <authorList>
            <person name="Yamashiro T."/>
            <person name="Shiraishi A."/>
            <person name="Nakayama K."/>
            <person name="Satake H."/>
        </authorList>
    </citation>
    <scope>NUCLEOTIDE SEQUENCE</scope>
</reference>
<evidence type="ECO:0000256" key="5">
    <source>
        <dbReference type="ARBA" id="ARBA00023136"/>
    </source>
</evidence>
<keyword evidence="2 6" id="KW-0812">Transmembrane</keyword>
<evidence type="ECO:0000259" key="7">
    <source>
        <dbReference type="Pfam" id="PF06814"/>
    </source>
</evidence>
<accession>A0ABQ5DED6</accession>
<evidence type="ECO:0000313" key="9">
    <source>
        <dbReference type="Proteomes" id="UP001151760"/>
    </source>
</evidence>
<evidence type="ECO:0000313" key="8">
    <source>
        <dbReference type="EMBL" id="GJT35184.1"/>
    </source>
</evidence>
<feature type="transmembrane region" description="Helical" evidence="6">
    <location>
        <begin position="224"/>
        <end position="244"/>
    </location>
</feature>
<proteinExistence type="predicted"/>
<dbReference type="PANTHER" id="PTHR21229:SF15">
    <property type="entry name" value="LUNG SEVEN TRANSMEMBRANE RECEPTOR FAMILY PROTEIN"/>
    <property type="match status" value="1"/>
</dbReference>
<gene>
    <name evidence="8" type="ORF">Tco_0925603</name>
</gene>
<evidence type="ECO:0000256" key="4">
    <source>
        <dbReference type="ARBA" id="ARBA00022989"/>
    </source>
</evidence>
<keyword evidence="4 6" id="KW-1133">Transmembrane helix</keyword>
<sequence>MRVFQKLLLDAFGKWALRFLKWKICSRLDMVLPTCRLGIEFNMLPPLICAKIDKSMLYEMVESSSFIVFELNPGILDRLPFPWWNHKILSLITKGRSGRKNLSKNFEISCSQLVTVPGATSKFEQLPGMNTVPECFGFQGEPLSLIFNVSLLEVLRKARGLPNKVIKETTTVQPRSVHITRTEMYNFYFMHCEPRIDGMIISGKSIWKTPSGYLPGRMSPLLNFYGFMSLEFLVLGVFWFSRYARHWKEVLHLKKCITLVITLGMFEMALWYFDWAITFGIDKRTVSRLIILTVLMGYGVVRPTLGDLS</sequence>
<dbReference type="InterPro" id="IPR053937">
    <property type="entry name" value="GOST_TM"/>
</dbReference>
<feature type="transmembrane region" description="Helical" evidence="6">
    <location>
        <begin position="256"/>
        <end position="273"/>
    </location>
</feature>
<keyword evidence="5 6" id="KW-0472">Membrane</keyword>
<evidence type="ECO:0000256" key="3">
    <source>
        <dbReference type="ARBA" id="ARBA00022729"/>
    </source>
</evidence>
<comment type="subcellular location">
    <subcellularLocation>
        <location evidence="1">Membrane</location>
        <topology evidence="1">Multi-pass membrane protein</topology>
    </subcellularLocation>
</comment>